<evidence type="ECO:0000256" key="6">
    <source>
        <dbReference type="ARBA" id="ARBA00023125"/>
    </source>
</evidence>
<organism evidence="9 10">
    <name type="scientific">Adhaeribacter aerolatus</name>
    <dbReference type="NCBI Taxonomy" id="670289"/>
    <lineage>
        <taxon>Bacteria</taxon>
        <taxon>Pseudomonadati</taxon>
        <taxon>Bacteroidota</taxon>
        <taxon>Cytophagia</taxon>
        <taxon>Cytophagales</taxon>
        <taxon>Hymenobacteraceae</taxon>
        <taxon>Adhaeribacter</taxon>
    </lineage>
</organism>
<keyword evidence="2 8" id="KW-0645">Protease</keyword>
<dbReference type="EMBL" id="BJYS01000068">
    <property type="protein sequence ID" value="GEO07477.1"/>
    <property type="molecule type" value="Genomic_DNA"/>
</dbReference>
<keyword evidence="10" id="KW-1185">Reference proteome</keyword>
<dbReference type="AlphaFoldDB" id="A0A512B6R2"/>
<dbReference type="GO" id="GO:0106300">
    <property type="term" value="P:protein-DNA covalent cross-linking repair"/>
    <property type="evidence" value="ECO:0007669"/>
    <property type="project" value="InterPro"/>
</dbReference>
<dbReference type="GO" id="GO:0003697">
    <property type="term" value="F:single-stranded DNA binding"/>
    <property type="evidence" value="ECO:0007669"/>
    <property type="project" value="InterPro"/>
</dbReference>
<dbReference type="SUPFAM" id="SSF143081">
    <property type="entry name" value="BB1717-like"/>
    <property type="match status" value="1"/>
</dbReference>
<reference evidence="9 10" key="1">
    <citation type="submission" date="2019-07" db="EMBL/GenBank/DDBJ databases">
        <title>Whole genome shotgun sequence of Adhaeribacter aerolatus NBRC 106133.</title>
        <authorList>
            <person name="Hosoyama A."/>
            <person name="Uohara A."/>
            <person name="Ohji S."/>
            <person name="Ichikawa N."/>
        </authorList>
    </citation>
    <scope>NUCLEOTIDE SEQUENCE [LARGE SCALE GENOMIC DNA]</scope>
    <source>
        <strain evidence="9 10">NBRC 106133</strain>
    </source>
</reference>
<dbReference type="Pfam" id="PF02586">
    <property type="entry name" value="SRAP"/>
    <property type="match status" value="1"/>
</dbReference>
<evidence type="ECO:0000313" key="9">
    <source>
        <dbReference type="EMBL" id="GEO07477.1"/>
    </source>
</evidence>
<keyword evidence="6" id="KW-0238">DNA-binding</keyword>
<proteinExistence type="inferred from homology"/>
<dbReference type="GO" id="GO:0016829">
    <property type="term" value="F:lyase activity"/>
    <property type="evidence" value="ECO:0007669"/>
    <property type="project" value="UniProtKB-KW"/>
</dbReference>
<sequence>MCGRYSVATKKLLKEHRQSARYPGIINDPIYNAAPSQALPVVPNTSPDTTALFSWGLLPAWATSTRTNRPINARADSLTQSPMFRTLIGRKRCLVLADGFYEWKKKDSPQQSLFDLPASAGKNKIIRQPYRFTLLSEDLFSFAGLWDEWVDKSTGEVLKTFTIITTEANELVQEVHDRMPVILTSEAEELWLNNDEPVEALLDLLKPYDAAAMKAYPISPLINSPQNNMPEVLNSL</sequence>
<dbReference type="OrthoDB" id="9782620at2"/>
<dbReference type="GO" id="GO:0008233">
    <property type="term" value="F:peptidase activity"/>
    <property type="evidence" value="ECO:0007669"/>
    <property type="project" value="UniProtKB-KW"/>
</dbReference>
<dbReference type="PANTHER" id="PTHR13604">
    <property type="entry name" value="DC12-RELATED"/>
    <property type="match status" value="1"/>
</dbReference>
<evidence type="ECO:0000256" key="8">
    <source>
        <dbReference type="RuleBase" id="RU364100"/>
    </source>
</evidence>
<dbReference type="GO" id="GO:0006508">
    <property type="term" value="P:proteolysis"/>
    <property type="evidence" value="ECO:0007669"/>
    <property type="project" value="UniProtKB-KW"/>
</dbReference>
<keyword evidence="3" id="KW-0227">DNA damage</keyword>
<evidence type="ECO:0000256" key="3">
    <source>
        <dbReference type="ARBA" id="ARBA00022763"/>
    </source>
</evidence>
<dbReference type="InterPro" id="IPR003738">
    <property type="entry name" value="SRAP"/>
</dbReference>
<evidence type="ECO:0000256" key="7">
    <source>
        <dbReference type="ARBA" id="ARBA00023239"/>
    </source>
</evidence>
<dbReference type="Proteomes" id="UP000321532">
    <property type="component" value="Unassembled WGS sequence"/>
</dbReference>
<evidence type="ECO:0000313" key="10">
    <source>
        <dbReference type="Proteomes" id="UP000321532"/>
    </source>
</evidence>
<name>A0A512B6R2_9BACT</name>
<evidence type="ECO:0000256" key="1">
    <source>
        <dbReference type="ARBA" id="ARBA00008136"/>
    </source>
</evidence>
<accession>A0A512B6R2</accession>
<protein>
    <recommendedName>
        <fullName evidence="8">Abasic site processing protein</fullName>
        <ecNumber evidence="8">3.4.-.-</ecNumber>
    </recommendedName>
</protein>
<evidence type="ECO:0000256" key="5">
    <source>
        <dbReference type="ARBA" id="ARBA00023124"/>
    </source>
</evidence>
<dbReference type="RefSeq" id="WP_146905764.1">
    <property type="nucleotide sequence ID" value="NZ_BJYS01000068.1"/>
</dbReference>
<evidence type="ECO:0000256" key="4">
    <source>
        <dbReference type="ARBA" id="ARBA00022801"/>
    </source>
</evidence>
<dbReference type="PANTHER" id="PTHR13604:SF0">
    <property type="entry name" value="ABASIC SITE PROCESSING PROTEIN HMCES"/>
    <property type="match status" value="1"/>
</dbReference>
<dbReference type="EC" id="3.4.-.-" evidence="8"/>
<evidence type="ECO:0000256" key="2">
    <source>
        <dbReference type="ARBA" id="ARBA00022670"/>
    </source>
</evidence>
<keyword evidence="4 8" id="KW-0378">Hydrolase</keyword>
<keyword evidence="5" id="KW-0190">Covalent protein-DNA linkage</keyword>
<keyword evidence="7" id="KW-0456">Lyase</keyword>
<gene>
    <name evidence="9" type="ORF">AAE02nite_51410</name>
</gene>
<dbReference type="InterPro" id="IPR036590">
    <property type="entry name" value="SRAP-like"/>
</dbReference>
<comment type="similarity">
    <text evidence="1 8">Belongs to the SOS response-associated peptidase family.</text>
</comment>
<comment type="caution">
    <text evidence="9">The sequence shown here is derived from an EMBL/GenBank/DDBJ whole genome shotgun (WGS) entry which is preliminary data.</text>
</comment>
<dbReference type="Gene3D" id="3.90.1680.10">
    <property type="entry name" value="SOS response associated peptidase-like"/>
    <property type="match status" value="1"/>
</dbReference>